<protein>
    <recommendedName>
        <fullName evidence="2">UPF0235 protein DXH78_04825</fullName>
    </recommendedName>
</protein>
<gene>
    <name evidence="3" type="ORF">DXH78_04825</name>
</gene>
<dbReference type="Proteomes" id="UP000263993">
    <property type="component" value="Unassembled WGS sequence"/>
</dbReference>
<name>A0A371B8Q9_9BRAD</name>
<evidence type="ECO:0000313" key="3">
    <source>
        <dbReference type="EMBL" id="RDV03968.1"/>
    </source>
</evidence>
<accession>A0A371B8Q9</accession>
<comment type="caution">
    <text evidence="3">The sequence shown here is derived from an EMBL/GenBank/DDBJ whole genome shotgun (WGS) entry which is preliminary data.</text>
</comment>
<comment type="similarity">
    <text evidence="1 2">Belongs to the UPF0235 family.</text>
</comment>
<dbReference type="Gene3D" id="3.30.1200.10">
    <property type="entry name" value="YggU-like"/>
    <property type="match status" value="1"/>
</dbReference>
<dbReference type="RefSeq" id="WP_115515994.1">
    <property type="nucleotide sequence ID" value="NZ_QRGO01000001.1"/>
</dbReference>
<dbReference type="InterPro" id="IPR003746">
    <property type="entry name" value="DUF167"/>
</dbReference>
<keyword evidence="4" id="KW-1185">Reference proteome</keyword>
<dbReference type="PANTHER" id="PTHR13420">
    <property type="entry name" value="UPF0235 PROTEIN C15ORF40"/>
    <property type="match status" value="1"/>
</dbReference>
<organism evidence="3 4">
    <name type="scientific">Undibacter mobilis</name>
    <dbReference type="NCBI Taxonomy" id="2292256"/>
    <lineage>
        <taxon>Bacteria</taxon>
        <taxon>Pseudomonadati</taxon>
        <taxon>Pseudomonadota</taxon>
        <taxon>Alphaproteobacteria</taxon>
        <taxon>Hyphomicrobiales</taxon>
        <taxon>Nitrobacteraceae</taxon>
        <taxon>Undibacter</taxon>
    </lineage>
</organism>
<dbReference type="EMBL" id="QRGO01000001">
    <property type="protein sequence ID" value="RDV03968.1"/>
    <property type="molecule type" value="Genomic_DNA"/>
</dbReference>
<evidence type="ECO:0000313" key="4">
    <source>
        <dbReference type="Proteomes" id="UP000263993"/>
    </source>
</evidence>
<dbReference type="OrthoDB" id="9801972at2"/>
<proteinExistence type="inferred from homology"/>
<sequence length="106" mass="10713">MAGQPWSATSGGLVLHVRLTPKGGRDAIDGIETMSDGRSVLKVRVRAAPSEGEANAALCKLIAKSLHVPARDVTLAAGATSRVKRLEIAGDGNALASRLNAAAGSG</sequence>
<dbReference type="Pfam" id="PF02594">
    <property type="entry name" value="DUF167"/>
    <property type="match status" value="1"/>
</dbReference>
<evidence type="ECO:0000256" key="2">
    <source>
        <dbReference type="HAMAP-Rule" id="MF_00634"/>
    </source>
</evidence>
<evidence type="ECO:0000256" key="1">
    <source>
        <dbReference type="ARBA" id="ARBA00010364"/>
    </source>
</evidence>
<dbReference type="SUPFAM" id="SSF69786">
    <property type="entry name" value="YggU-like"/>
    <property type="match status" value="1"/>
</dbReference>
<reference evidence="4" key="1">
    <citation type="submission" date="2018-08" db="EMBL/GenBank/DDBJ databases">
        <authorList>
            <person name="Kim S.-J."/>
            <person name="Jung G.-Y."/>
        </authorList>
    </citation>
    <scope>NUCLEOTIDE SEQUENCE [LARGE SCALE GENOMIC DNA]</scope>
    <source>
        <strain evidence="4">GY_H</strain>
    </source>
</reference>
<dbReference type="HAMAP" id="MF_00634">
    <property type="entry name" value="UPF0235"/>
    <property type="match status" value="1"/>
</dbReference>
<dbReference type="NCBIfam" id="NF002348">
    <property type="entry name" value="PRK01310.1"/>
    <property type="match status" value="1"/>
</dbReference>
<dbReference type="PANTHER" id="PTHR13420:SF7">
    <property type="entry name" value="UPF0235 PROTEIN C15ORF40"/>
    <property type="match status" value="1"/>
</dbReference>
<dbReference type="SMART" id="SM01152">
    <property type="entry name" value="DUF167"/>
    <property type="match status" value="1"/>
</dbReference>
<dbReference type="NCBIfam" id="TIGR00251">
    <property type="entry name" value="DUF167 family protein"/>
    <property type="match status" value="1"/>
</dbReference>
<dbReference type="InterPro" id="IPR036591">
    <property type="entry name" value="YggU-like_sf"/>
</dbReference>
<dbReference type="AlphaFoldDB" id="A0A371B8Q9"/>
<dbReference type="GO" id="GO:0005737">
    <property type="term" value="C:cytoplasm"/>
    <property type="evidence" value="ECO:0007669"/>
    <property type="project" value="TreeGrafter"/>
</dbReference>